<dbReference type="RefSeq" id="WP_158765655.1">
    <property type="nucleotide sequence ID" value="NZ_CP047045.1"/>
</dbReference>
<dbReference type="AlphaFoldDB" id="A0A6I6MJA8"/>
<gene>
    <name evidence="2" type="ORF">DSM104635_01569</name>
</gene>
<dbReference type="Proteomes" id="UP000431269">
    <property type="component" value="Chromosome"/>
</dbReference>
<dbReference type="KEGG" id="tsv:DSM104635_01569"/>
<reference evidence="3" key="1">
    <citation type="submission" date="2019-12" db="EMBL/GenBank/DDBJ databases">
        <title>Complete genome of Terracaulis silvestris 0127_4.</title>
        <authorList>
            <person name="Vieira S."/>
            <person name="Riedel T."/>
            <person name="Sproer C."/>
            <person name="Pascual J."/>
            <person name="Boedeker C."/>
            <person name="Overmann J."/>
        </authorList>
    </citation>
    <scope>NUCLEOTIDE SEQUENCE [LARGE SCALE GENOMIC DNA]</scope>
    <source>
        <strain evidence="3">0127_4</strain>
    </source>
</reference>
<evidence type="ECO:0000313" key="3">
    <source>
        <dbReference type="Proteomes" id="UP000431269"/>
    </source>
</evidence>
<sequence>MTKHLKREDQALPLKPVGLALAAVVAGLGAGKAQAVEARPHAPLEPASQGNSYFVDPTNHAGFEEDADMVVGASTPVAPFGKR</sequence>
<keyword evidence="3" id="KW-1185">Reference proteome</keyword>
<proteinExistence type="predicted"/>
<accession>A0A6I6MJA8</accession>
<evidence type="ECO:0000256" key="1">
    <source>
        <dbReference type="SAM" id="MobiDB-lite"/>
    </source>
</evidence>
<dbReference type="EMBL" id="CP047045">
    <property type="protein sequence ID" value="QGZ94739.1"/>
    <property type="molecule type" value="Genomic_DNA"/>
</dbReference>
<feature type="region of interest" description="Disordered" evidence="1">
    <location>
        <begin position="39"/>
        <end position="59"/>
    </location>
</feature>
<evidence type="ECO:0000313" key="2">
    <source>
        <dbReference type="EMBL" id="QGZ94739.1"/>
    </source>
</evidence>
<organism evidence="2 3">
    <name type="scientific">Terricaulis silvestris</name>
    <dbReference type="NCBI Taxonomy" id="2686094"/>
    <lineage>
        <taxon>Bacteria</taxon>
        <taxon>Pseudomonadati</taxon>
        <taxon>Pseudomonadota</taxon>
        <taxon>Alphaproteobacteria</taxon>
        <taxon>Caulobacterales</taxon>
        <taxon>Caulobacteraceae</taxon>
        <taxon>Terricaulis</taxon>
    </lineage>
</organism>
<name>A0A6I6MJA8_9CAUL</name>
<protein>
    <submittedName>
        <fullName evidence="2">Uncharacterized protein</fullName>
    </submittedName>
</protein>